<feature type="chain" id="PRO_5002709717" description="DUF4197 domain-containing protein" evidence="1">
    <location>
        <begin position="20"/>
        <end position="251"/>
    </location>
</feature>
<dbReference type="STRING" id="360105.CCV52592_1482"/>
<organism evidence="2 3">
    <name type="scientific">Campylobacter curvus (strain 525.92)</name>
    <dbReference type="NCBI Taxonomy" id="360105"/>
    <lineage>
        <taxon>Bacteria</taxon>
        <taxon>Pseudomonadati</taxon>
        <taxon>Campylobacterota</taxon>
        <taxon>Epsilonproteobacteria</taxon>
        <taxon>Campylobacterales</taxon>
        <taxon>Campylobacteraceae</taxon>
        <taxon>Campylobacter</taxon>
    </lineage>
</organism>
<reference evidence="2" key="1">
    <citation type="submission" date="2016-07" db="EMBL/GenBank/DDBJ databases">
        <title>Comparative genomics of the Campylobacter concisus group.</title>
        <authorList>
            <person name="Miller W.G."/>
            <person name="Yee E."/>
            <person name="Chapman M.H."/>
            <person name="Huynh S."/>
            <person name="Bono J.L."/>
            <person name="On S.L.W."/>
            <person name="StLeger J."/>
            <person name="Foster G."/>
            <person name="Parker C.T."/>
        </authorList>
    </citation>
    <scope>NUCLEOTIDE SEQUENCE</scope>
    <source>
        <strain evidence="2">525.92</strain>
    </source>
</reference>
<evidence type="ECO:0000313" key="2">
    <source>
        <dbReference type="EMBL" id="EAU00595.2"/>
    </source>
</evidence>
<dbReference type="RefSeq" id="WP_011991700.1">
    <property type="nucleotide sequence ID" value="NC_009715.2"/>
</dbReference>
<sequence>MRKFCLPLLALCVASMLHASWKDTLNSGMSAINSVNSGNSDYKSLVASALNAAVDQLSKDGFLNSATTKIPLPSSLQTAANLAKKVGGEKWANELVVSMNKAAGEAVPKAANVFSDTIKNMSEADVKKVLSGSEDSFTKFLQERSGKNLQKVFKPIIEKMMSDNSFATAYNKLNSLVANNALTNSDTAKSLKNLASDLGAGEYIPQQSEDMNDYITRKTLEGLFKVMSEKESGLRGGTLGKGAKILNDIIK</sequence>
<dbReference type="AlphaFoldDB" id="A7GW32"/>
<keyword evidence="1" id="KW-0732">Signal</keyword>
<evidence type="ECO:0008006" key="4">
    <source>
        <dbReference type="Google" id="ProtNLM"/>
    </source>
</evidence>
<feature type="signal peptide" evidence="1">
    <location>
        <begin position="1"/>
        <end position="19"/>
    </location>
</feature>
<evidence type="ECO:0000256" key="1">
    <source>
        <dbReference type="SAM" id="SignalP"/>
    </source>
</evidence>
<accession>A7GW32</accession>
<dbReference type="HOGENOM" id="CLU_085032_0_0_7"/>
<name>A7GW32_CAMC5</name>
<proteinExistence type="predicted"/>
<dbReference type="InterPro" id="IPR025245">
    <property type="entry name" value="DUF4197"/>
</dbReference>
<dbReference type="Proteomes" id="UP000006380">
    <property type="component" value="Chromosome"/>
</dbReference>
<dbReference type="Pfam" id="PF13852">
    <property type="entry name" value="DUF4197"/>
    <property type="match status" value="1"/>
</dbReference>
<dbReference type="EMBL" id="CP000767">
    <property type="protein sequence ID" value="EAU00595.2"/>
    <property type="molecule type" value="Genomic_DNA"/>
</dbReference>
<protein>
    <recommendedName>
        <fullName evidence="4">DUF4197 domain-containing protein</fullName>
    </recommendedName>
</protein>
<gene>
    <name evidence="2" type="ORF">CCV52592_1482</name>
</gene>
<evidence type="ECO:0000313" key="3">
    <source>
        <dbReference type="Proteomes" id="UP000006380"/>
    </source>
</evidence>
<dbReference type="KEGG" id="ccv:CCV52592_1482"/>
<dbReference type="OrthoDB" id="9789685at2"/>
<keyword evidence="3" id="KW-1185">Reference proteome</keyword>